<dbReference type="EMBL" id="VMFD01000036">
    <property type="protein sequence ID" value="TSC65597.1"/>
    <property type="molecule type" value="Genomic_DNA"/>
</dbReference>
<dbReference type="HAMAP" id="MF_01334">
    <property type="entry name" value="Ribosomal_bL25_CTC"/>
    <property type="match status" value="1"/>
</dbReference>
<dbReference type="PANTHER" id="PTHR33284">
    <property type="entry name" value="RIBOSOMAL PROTEIN L25/GLN-TRNA SYNTHETASE, ANTI-CODON-BINDING DOMAIN-CONTAINING PROTEIN"/>
    <property type="match status" value="1"/>
</dbReference>
<dbReference type="AlphaFoldDB" id="A0A554JB44"/>
<comment type="subunit">
    <text evidence="5">Part of the 50S ribosomal subunit; part of the 5S rRNA/L5/L18/L25 subcomplex. Contacts the 5S rRNA. Binds to the 5S rRNA independently of L5 and L18.</text>
</comment>
<dbReference type="PANTHER" id="PTHR33284:SF1">
    <property type="entry name" value="RIBOSOMAL PROTEIN L25_GLN-TRNA SYNTHETASE, ANTI-CODON-BINDING DOMAIN-CONTAINING PROTEIN"/>
    <property type="match status" value="1"/>
</dbReference>
<keyword evidence="1 5" id="KW-0699">rRNA-binding</keyword>
<dbReference type="GO" id="GO:0006412">
    <property type="term" value="P:translation"/>
    <property type="evidence" value="ECO:0007669"/>
    <property type="project" value="UniProtKB-UniRule"/>
</dbReference>
<comment type="caution">
    <text evidence="9">The sequence shown here is derived from an EMBL/GenBank/DDBJ whole genome shotgun (WGS) entry which is preliminary data.</text>
</comment>
<reference evidence="9 10" key="1">
    <citation type="submission" date="2017-08" db="EMBL/GenBank/DDBJ databases">
        <title>Mechanisms for carbon and nitrogen cycling indicate functional differentiation within the Candidate Phyla Radiation.</title>
        <authorList>
            <person name="Danczak R.E."/>
            <person name="Johnston M.D."/>
            <person name="Kenah C."/>
            <person name="Slattery M."/>
            <person name="Wrighton K.C."/>
            <person name="Wilkins M.J."/>
        </authorList>
    </citation>
    <scope>NUCLEOTIDE SEQUENCE [LARGE SCALE GENOMIC DNA]</scope>
    <source>
        <strain evidence="9">Gr01-1014_85</strain>
    </source>
</reference>
<dbReference type="InterPro" id="IPR029751">
    <property type="entry name" value="Ribosomal_L25_dom"/>
</dbReference>
<evidence type="ECO:0000256" key="3">
    <source>
        <dbReference type="ARBA" id="ARBA00022980"/>
    </source>
</evidence>
<dbReference type="CDD" id="cd00495">
    <property type="entry name" value="Ribosomal_L25_TL5_CTC"/>
    <property type="match status" value="1"/>
</dbReference>
<dbReference type="Pfam" id="PF01386">
    <property type="entry name" value="Ribosomal_L25p"/>
    <property type="match status" value="1"/>
</dbReference>
<dbReference type="InterPro" id="IPR037121">
    <property type="entry name" value="Ribosomal_bL25_C"/>
</dbReference>
<dbReference type="Gene3D" id="2.40.240.10">
    <property type="entry name" value="Ribosomal Protein L25, Chain P"/>
    <property type="match status" value="1"/>
</dbReference>
<dbReference type="GO" id="GO:0022625">
    <property type="term" value="C:cytosolic large ribosomal subunit"/>
    <property type="evidence" value="ECO:0007669"/>
    <property type="project" value="TreeGrafter"/>
</dbReference>
<feature type="region of interest" description="Disordered" evidence="6">
    <location>
        <begin position="189"/>
        <end position="221"/>
    </location>
</feature>
<dbReference type="InterPro" id="IPR011035">
    <property type="entry name" value="Ribosomal_bL25/Gln-tRNA_synth"/>
</dbReference>
<gene>
    <name evidence="5" type="primary">rplY</name>
    <name evidence="5" type="synonym">ctc</name>
    <name evidence="9" type="ORF">CEO22_433</name>
</gene>
<organism evidence="9 10">
    <name type="scientific">Candidatus Berkelbacteria bacterium Gr01-1014_85</name>
    <dbReference type="NCBI Taxonomy" id="2017150"/>
    <lineage>
        <taxon>Bacteria</taxon>
        <taxon>Candidatus Berkelbacteria</taxon>
    </lineage>
</organism>
<sequence>MDSIKLQAHPRDLATSSPQQLRRNGLVPAVVYGNYANTPVYLDHKELAKTLATAGESSLVDLEIVGQGQTKILIHDVSRDPQTSKFLHVDLLAVRLDEKLETEIEIVLIGESAAIKDLGGNLTTPKTSVRVEALPQDLVAELTLDISSLLELESKLTVGDLVMPKGITVLDEADEALVIITSPRTEAELEAELAPTNSEAEAAAVAQTEAASKPVESDDKE</sequence>
<dbReference type="GO" id="GO:0008097">
    <property type="term" value="F:5S rRNA binding"/>
    <property type="evidence" value="ECO:0007669"/>
    <property type="project" value="InterPro"/>
</dbReference>
<comment type="function">
    <text evidence="5">This is one of the proteins that binds to the 5S RNA in the ribosome where it forms part of the central protuberance.</text>
</comment>
<feature type="compositionally biased region" description="Low complexity" evidence="6">
    <location>
        <begin position="199"/>
        <end position="211"/>
    </location>
</feature>
<evidence type="ECO:0000313" key="10">
    <source>
        <dbReference type="Proteomes" id="UP000316253"/>
    </source>
</evidence>
<evidence type="ECO:0000313" key="9">
    <source>
        <dbReference type="EMBL" id="TSC65597.1"/>
    </source>
</evidence>
<dbReference type="InterPro" id="IPR020057">
    <property type="entry name" value="Ribosomal_bL25_b-dom"/>
</dbReference>
<dbReference type="Pfam" id="PF14693">
    <property type="entry name" value="Ribosomal_TL5_C"/>
    <property type="match status" value="1"/>
</dbReference>
<feature type="domain" description="Large ribosomal subunit protein bL25 L25" evidence="7">
    <location>
        <begin position="6"/>
        <end position="91"/>
    </location>
</feature>
<dbReference type="Proteomes" id="UP000316253">
    <property type="component" value="Unassembled WGS sequence"/>
</dbReference>
<dbReference type="InterPro" id="IPR020930">
    <property type="entry name" value="Ribosomal_uL5_bac-type"/>
</dbReference>
<protein>
    <recommendedName>
        <fullName evidence="5">Large ribosomal subunit protein bL25</fullName>
    </recommendedName>
    <alternativeName>
        <fullName evidence="5">General stress protein CTC</fullName>
    </alternativeName>
</protein>
<evidence type="ECO:0000259" key="8">
    <source>
        <dbReference type="Pfam" id="PF14693"/>
    </source>
</evidence>
<dbReference type="NCBIfam" id="TIGR00731">
    <property type="entry name" value="bL25_bact_ctc"/>
    <property type="match status" value="1"/>
</dbReference>
<evidence type="ECO:0000256" key="6">
    <source>
        <dbReference type="SAM" id="MobiDB-lite"/>
    </source>
</evidence>
<evidence type="ECO:0000256" key="2">
    <source>
        <dbReference type="ARBA" id="ARBA00022884"/>
    </source>
</evidence>
<evidence type="ECO:0000256" key="1">
    <source>
        <dbReference type="ARBA" id="ARBA00022730"/>
    </source>
</evidence>
<dbReference type="InterPro" id="IPR020056">
    <property type="entry name" value="Rbsml_bL25/Gln-tRNA_synth_N"/>
</dbReference>
<name>A0A554JB44_9BACT</name>
<dbReference type="GO" id="GO:0003735">
    <property type="term" value="F:structural constituent of ribosome"/>
    <property type="evidence" value="ECO:0007669"/>
    <property type="project" value="InterPro"/>
</dbReference>
<evidence type="ECO:0000256" key="5">
    <source>
        <dbReference type="HAMAP-Rule" id="MF_01334"/>
    </source>
</evidence>
<dbReference type="SUPFAM" id="SSF50715">
    <property type="entry name" value="Ribosomal protein L25-like"/>
    <property type="match status" value="1"/>
</dbReference>
<proteinExistence type="inferred from homology"/>
<comment type="similarity">
    <text evidence="5">Belongs to the bacterial ribosomal protein bL25 family. CTC subfamily.</text>
</comment>
<evidence type="ECO:0000256" key="4">
    <source>
        <dbReference type="ARBA" id="ARBA00023274"/>
    </source>
</evidence>
<dbReference type="Gene3D" id="2.170.120.20">
    <property type="entry name" value="Ribosomal protein L25, beta domain"/>
    <property type="match status" value="1"/>
</dbReference>
<keyword evidence="3 5" id="KW-0689">Ribosomal protein</keyword>
<keyword evidence="2 5" id="KW-0694">RNA-binding</keyword>
<feature type="domain" description="Large ribosomal subunit protein bL25 beta" evidence="8">
    <location>
        <begin position="99"/>
        <end position="184"/>
    </location>
</feature>
<evidence type="ECO:0000259" key="7">
    <source>
        <dbReference type="Pfam" id="PF01386"/>
    </source>
</evidence>
<keyword evidence="4 5" id="KW-0687">Ribonucleoprotein</keyword>
<dbReference type="InterPro" id="IPR001021">
    <property type="entry name" value="Ribosomal_bL25_long"/>
</dbReference>
<accession>A0A554JB44</accession>